<feature type="compositionally biased region" description="Basic and acidic residues" evidence="1">
    <location>
        <begin position="438"/>
        <end position="528"/>
    </location>
</feature>
<feature type="compositionally biased region" description="Basic and acidic residues" evidence="1">
    <location>
        <begin position="768"/>
        <end position="777"/>
    </location>
</feature>
<protein>
    <recommendedName>
        <fullName evidence="2">DUF8035 domain-containing protein</fullName>
    </recommendedName>
</protein>
<comment type="caution">
    <text evidence="3">The sequence shown here is derived from an EMBL/GenBank/DDBJ whole genome shotgun (WGS) entry which is preliminary data.</text>
</comment>
<feature type="region of interest" description="Disordered" evidence="1">
    <location>
        <begin position="848"/>
        <end position="913"/>
    </location>
</feature>
<feature type="compositionally biased region" description="Basic and acidic residues" evidence="1">
    <location>
        <begin position="56"/>
        <end position="65"/>
    </location>
</feature>
<feature type="compositionally biased region" description="Basic and acidic residues" evidence="1">
    <location>
        <begin position="403"/>
        <end position="428"/>
    </location>
</feature>
<organism evidence="3 4">
    <name type="scientific">Echria macrotheca</name>
    <dbReference type="NCBI Taxonomy" id="438768"/>
    <lineage>
        <taxon>Eukaryota</taxon>
        <taxon>Fungi</taxon>
        <taxon>Dikarya</taxon>
        <taxon>Ascomycota</taxon>
        <taxon>Pezizomycotina</taxon>
        <taxon>Sordariomycetes</taxon>
        <taxon>Sordariomycetidae</taxon>
        <taxon>Sordariales</taxon>
        <taxon>Schizotheciaceae</taxon>
        <taxon>Echria</taxon>
    </lineage>
</organism>
<dbReference type="Proteomes" id="UP001239445">
    <property type="component" value="Unassembled WGS sequence"/>
</dbReference>
<evidence type="ECO:0000259" key="2">
    <source>
        <dbReference type="Pfam" id="PF26118"/>
    </source>
</evidence>
<feature type="compositionally biased region" description="Low complexity" evidence="1">
    <location>
        <begin position="531"/>
        <end position="547"/>
    </location>
</feature>
<dbReference type="EMBL" id="MU839829">
    <property type="protein sequence ID" value="KAK1758603.1"/>
    <property type="molecule type" value="Genomic_DNA"/>
</dbReference>
<proteinExistence type="predicted"/>
<feature type="compositionally biased region" description="Basic and acidic residues" evidence="1">
    <location>
        <begin position="600"/>
        <end position="623"/>
    </location>
</feature>
<feature type="region of interest" description="Disordered" evidence="1">
    <location>
        <begin position="56"/>
        <end position="183"/>
    </location>
</feature>
<dbReference type="PANTHER" id="PTHR42081">
    <property type="entry name" value="ZINC FINGER PROTEIN DHHC DOMAIN CONTAINING PROTEIN"/>
    <property type="match status" value="1"/>
</dbReference>
<feature type="compositionally biased region" description="Basic and acidic residues" evidence="1">
    <location>
        <begin position="337"/>
        <end position="376"/>
    </location>
</feature>
<feature type="domain" description="DUF8035" evidence="2">
    <location>
        <begin position="784"/>
        <end position="837"/>
    </location>
</feature>
<sequence>MTDPGRYRHTTASGRRSPPIYNPARASMPVTSAGYTSLYGGDIHVLPTSHHDLVSRQAADYRRDPVPASTTTYAVRKDPLARSTSVRDGDRAQRPSAADASKRPIIVTTKHATGTHPSGGIRSGSPSRDPYRSSDEGQYYSQPASSITRGRIHSHPQSASIDSEEFQRLRERTELSPRTTAEPFRSTRPTVVYADTPRRGHHEYEEDGYEYTRPADLAKYDLDHDRPRRSRRESLDRYYRPTVSVTTDVTARPYEQNERRQRGPPPTTWGLDKLSRAPAGGIYNGAGVPMPIPPAAPLPPDLARRHGSIDNSGSPERPERRAASRTRPISLIQDTSSRPHHDDYYRSREEELIQREIRDRERERERERERDRDRFQDSNVISRGFGIRVDPAAPEEHHRHHDVPRDDRRDRREHRKEYVDLEPRKASLDDLDIVGSSRRYDDRDRERDRDRRSQRDRERERDRDYDLDRDRTRDHDRDRERTRDRDRDRDHEGWVEDDFIRDRKESRVLPPDDRYEDDVGSKRSKLTDKVATGLGIAAASLGLAPALQEKDKAEREDLPTKPPVDGPSDRHSGDRYASDEERRPKASRKEPLLGDEEFEIIDRPEDAPHKEPGDVSPRERDELNGDAVAVSRRDHSSSADDGKPTRRRHRASSAFNPNDTSSLAALKAQLAALEEKEKAEKGIPTIKEPSPERKPKALEPPEADAESAASSGKEDSRGRELIVPTREEKQVRVVSPPREKDEKKPIKGILKQPKPQFPEEPNPIREGVAPHKDDKTKANVPQGARWTKISRKMVNPEALTIGKERFEVRDDFVIVLRVLSKEEIQAYAAATAQLRERRRKDFEREQKELREAEYGVGGEEAGEEKRRGHRQHRIDQDDDRRDRERDRDRRDREKDKERSHHRHRHEEDGEDEYRPREEYTHHGHRHRDRRDRDACWAVDCFWPCVLRTRKVTQQTLVEPAGPQQRGIDQVRTRCGRKDIYAWGRMQTGSEDGGSMVWGLRFSV</sequence>
<feature type="compositionally biased region" description="Polar residues" evidence="1">
    <location>
        <begin position="653"/>
        <end position="662"/>
    </location>
</feature>
<feature type="compositionally biased region" description="Basic and acidic residues" evidence="1">
    <location>
        <begin position="75"/>
        <end position="93"/>
    </location>
</feature>
<feature type="compositionally biased region" description="Basic and acidic residues" evidence="1">
    <location>
        <begin position="689"/>
        <end position="699"/>
    </location>
</feature>
<keyword evidence="4" id="KW-1185">Reference proteome</keyword>
<feature type="region of interest" description="Disordered" evidence="1">
    <location>
        <begin position="250"/>
        <end position="783"/>
    </location>
</feature>
<feature type="compositionally biased region" description="Basic and acidic residues" evidence="1">
    <location>
        <begin position="631"/>
        <end position="644"/>
    </location>
</feature>
<feature type="compositionally biased region" description="Basic and acidic residues" evidence="1">
    <location>
        <begin position="567"/>
        <end position="592"/>
    </location>
</feature>
<feature type="compositionally biased region" description="Polar residues" evidence="1">
    <location>
        <begin position="139"/>
        <end position="148"/>
    </location>
</feature>
<evidence type="ECO:0000313" key="4">
    <source>
        <dbReference type="Proteomes" id="UP001239445"/>
    </source>
</evidence>
<dbReference type="Pfam" id="PF26118">
    <property type="entry name" value="DUF8035"/>
    <property type="match status" value="1"/>
</dbReference>
<dbReference type="AlphaFoldDB" id="A0AAJ0BHW9"/>
<feature type="compositionally biased region" description="Low complexity" evidence="1">
    <location>
        <begin position="663"/>
        <end position="672"/>
    </location>
</feature>
<gene>
    <name evidence="3" type="ORF">QBC47DRAFT_358438</name>
</gene>
<feature type="compositionally biased region" description="Low complexity" evidence="1">
    <location>
        <begin position="118"/>
        <end position="128"/>
    </location>
</feature>
<feature type="compositionally biased region" description="Basic and acidic residues" evidence="1">
    <location>
        <begin position="873"/>
        <end position="898"/>
    </location>
</feature>
<evidence type="ECO:0000313" key="3">
    <source>
        <dbReference type="EMBL" id="KAK1758603.1"/>
    </source>
</evidence>
<feature type="compositionally biased region" description="Basic and acidic residues" evidence="1">
    <location>
        <begin position="712"/>
        <end position="745"/>
    </location>
</feature>
<reference evidence="3" key="1">
    <citation type="submission" date="2023-06" db="EMBL/GenBank/DDBJ databases">
        <title>Genome-scale phylogeny and comparative genomics of the fungal order Sordariales.</title>
        <authorList>
            <consortium name="Lawrence Berkeley National Laboratory"/>
            <person name="Hensen N."/>
            <person name="Bonometti L."/>
            <person name="Westerberg I."/>
            <person name="Brannstrom I.O."/>
            <person name="Guillou S."/>
            <person name="Cros-Aarteil S."/>
            <person name="Calhoun S."/>
            <person name="Haridas S."/>
            <person name="Kuo A."/>
            <person name="Mondo S."/>
            <person name="Pangilinan J."/>
            <person name="Riley R."/>
            <person name="Labutti K."/>
            <person name="Andreopoulos B."/>
            <person name="Lipzen A."/>
            <person name="Chen C."/>
            <person name="Yanf M."/>
            <person name="Daum C."/>
            <person name="Ng V."/>
            <person name="Clum A."/>
            <person name="Steindorff A."/>
            <person name="Ohm R."/>
            <person name="Martin F."/>
            <person name="Silar P."/>
            <person name="Natvig D."/>
            <person name="Lalanne C."/>
            <person name="Gautier V."/>
            <person name="Ament-Velasquez S.L."/>
            <person name="Kruys A."/>
            <person name="Hutchinson M.I."/>
            <person name="Powell A.J."/>
            <person name="Barry K."/>
            <person name="Miller A.N."/>
            <person name="Grigoriev I.V."/>
            <person name="Debuchy R."/>
            <person name="Gladieux P."/>
            <person name="Thoren M.H."/>
            <person name="Johannesson H."/>
        </authorList>
    </citation>
    <scope>NUCLEOTIDE SEQUENCE</scope>
    <source>
        <strain evidence="3">PSN4</strain>
    </source>
</reference>
<feature type="compositionally biased region" description="Pro residues" evidence="1">
    <location>
        <begin position="290"/>
        <end position="300"/>
    </location>
</feature>
<accession>A0AAJ0BHW9</accession>
<evidence type="ECO:0000256" key="1">
    <source>
        <dbReference type="SAM" id="MobiDB-lite"/>
    </source>
</evidence>
<feature type="region of interest" description="Disordered" evidence="1">
    <location>
        <begin position="1"/>
        <end position="27"/>
    </location>
</feature>
<dbReference type="InterPro" id="IPR058348">
    <property type="entry name" value="DUF8035"/>
</dbReference>
<name>A0AAJ0BHW9_9PEZI</name>
<feature type="compositionally biased region" description="Basic and acidic residues" evidence="1">
    <location>
        <begin position="165"/>
        <end position="175"/>
    </location>
</feature>
<feature type="compositionally biased region" description="Basic and acidic residues" evidence="1">
    <location>
        <begin position="548"/>
        <end position="559"/>
    </location>
</feature>
<dbReference type="PANTHER" id="PTHR42081:SF1">
    <property type="entry name" value="ZINC FINGER PROTEIN DHHC DOMAIN CONTAINING PROTEIN"/>
    <property type="match status" value="1"/>
</dbReference>